<reference evidence="1 3" key="1">
    <citation type="submission" date="2020-01" db="EMBL/GenBank/DDBJ databases">
        <authorList>
            <consortium name="DOE Joint Genome Institute"/>
            <person name="Haridas S."/>
            <person name="Albert R."/>
            <person name="Binder M."/>
            <person name="Bloem J."/>
            <person name="Labutti K."/>
            <person name="Salamov A."/>
            <person name="Andreopoulos B."/>
            <person name="Baker S.E."/>
            <person name="Barry K."/>
            <person name="Bills G."/>
            <person name="Bluhm B.H."/>
            <person name="Cannon C."/>
            <person name="Castanera R."/>
            <person name="Culley D.E."/>
            <person name="Daum C."/>
            <person name="Ezra D."/>
            <person name="Gonzalez J.B."/>
            <person name="Henrissat B."/>
            <person name="Kuo A."/>
            <person name="Liang C."/>
            <person name="Lipzen A."/>
            <person name="Lutzoni F."/>
            <person name="Magnuson J."/>
            <person name="Mondo S."/>
            <person name="Nolan M."/>
            <person name="Ohm R."/>
            <person name="Pangilinan J."/>
            <person name="Park H.-J."/>
            <person name="Ramirez L."/>
            <person name="Alfaro M."/>
            <person name="Sun H."/>
            <person name="Tritt A."/>
            <person name="Yoshinaga Y."/>
            <person name="Zwiers L.-H."/>
            <person name="Turgeon B.G."/>
            <person name="Goodwin S.B."/>
            <person name="Spatafora J.W."/>
            <person name="Crous P.W."/>
            <person name="Grigoriev I.V."/>
        </authorList>
    </citation>
    <scope>NUCLEOTIDE SEQUENCE</scope>
    <source>
        <strain evidence="1 3">CBS 781.70</strain>
    </source>
</reference>
<evidence type="ECO:0000313" key="3">
    <source>
        <dbReference type="RefSeq" id="XP_033532008.1"/>
    </source>
</evidence>
<protein>
    <recommendedName>
        <fullName evidence="4">HET-domain-containing protein</fullName>
    </recommendedName>
</protein>
<gene>
    <name evidence="1 3" type="ORF">P152DRAFT_491311</name>
</gene>
<dbReference type="Proteomes" id="UP000504638">
    <property type="component" value="Unplaced"/>
</dbReference>
<evidence type="ECO:0000313" key="1">
    <source>
        <dbReference type="EMBL" id="KAF1810377.1"/>
    </source>
</evidence>
<dbReference type="GeneID" id="54422734"/>
<dbReference type="OrthoDB" id="674604at2759"/>
<name>A0A6G1FX07_9PEZI</name>
<evidence type="ECO:0000313" key="2">
    <source>
        <dbReference type="Proteomes" id="UP000504638"/>
    </source>
</evidence>
<reference evidence="3" key="2">
    <citation type="submission" date="2020-04" db="EMBL/GenBank/DDBJ databases">
        <authorList>
            <consortium name="NCBI Genome Project"/>
        </authorList>
    </citation>
    <scope>NUCLEOTIDE SEQUENCE</scope>
    <source>
        <strain evidence="3">CBS 781.70</strain>
    </source>
</reference>
<dbReference type="PANTHER" id="PTHR10622">
    <property type="entry name" value="HET DOMAIN-CONTAINING PROTEIN"/>
    <property type="match status" value="1"/>
</dbReference>
<proteinExistence type="predicted"/>
<dbReference type="AlphaFoldDB" id="A0A6G1FX07"/>
<accession>A0A6G1FX07</accession>
<keyword evidence="2" id="KW-1185">Reference proteome</keyword>
<organism evidence="1">
    <name type="scientific">Eremomyces bilateralis CBS 781.70</name>
    <dbReference type="NCBI Taxonomy" id="1392243"/>
    <lineage>
        <taxon>Eukaryota</taxon>
        <taxon>Fungi</taxon>
        <taxon>Dikarya</taxon>
        <taxon>Ascomycota</taxon>
        <taxon>Pezizomycotina</taxon>
        <taxon>Dothideomycetes</taxon>
        <taxon>Dothideomycetes incertae sedis</taxon>
        <taxon>Eremomycetales</taxon>
        <taxon>Eremomycetaceae</taxon>
        <taxon>Eremomyces</taxon>
    </lineage>
</organism>
<dbReference type="RefSeq" id="XP_033532008.1">
    <property type="nucleotide sequence ID" value="XM_033682164.1"/>
</dbReference>
<reference evidence="3" key="3">
    <citation type="submission" date="2025-04" db="UniProtKB">
        <authorList>
            <consortium name="RefSeq"/>
        </authorList>
    </citation>
    <scope>IDENTIFICATION</scope>
    <source>
        <strain evidence="3">CBS 781.70</strain>
    </source>
</reference>
<sequence>MLRWYRDAVKCYVYLSDVSTNDHDEVSASLQSWEPARRKSRWFTRGWTLQELLAPSSVEFFFSNGKQLDDKRSLERLLHEITGIAVPALQRAPLAEFSIHERMSWAK</sequence>
<dbReference type="EMBL" id="ML975166">
    <property type="protein sequence ID" value="KAF1810377.1"/>
    <property type="molecule type" value="Genomic_DNA"/>
</dbReference>
<evidence type="ECO:0008006" key="4">
    <source>
        <dbReference type="Google" id="ProtNLM"/>
    </source>
</evidence>
<dbReference type="PANTHER" id="PTHR10622:SF10">
    <property type="entry name" value="HET DOMAIN-CONTAINING PROTEIN"/>
    <property type="match status" value="1"/>
</dbReference>